<dbReference type="RefSeq" id="WP_090734293.1">
    <property type="nucleotide sequence ID" value="NZ_FOHO01000005.1"/>
</dbReference>
<dbReference type="Proteomes" id="UP000199180">
    <property type="component" value="Unassembled WGS sequence"/>
</dbReference>
<protein>
    <recommendedName>
        <fullName evidence="3">GTP-binding protein Era</fullName>
    </recommendedName>
</protein>
<evidence type="ECO:0000313" key="2">
    <source>
        <dbReference type="Proteomes" id="UP000199180"/>
    </source>
</evidence>
<gene>
    <name evidence="1" type="ORF">SAMN04489858_105183</name>
</gene>
<evidence type="ECO:0000313" key="1">
    <source>
        <dbReference type="EMBL" id="SET45351.1"/>
    </source>
</evidence>
<dbReference type="AlphaFoldDB" id="A0A1I0EKZ0"/>
<dbReference type="EMBL" id="FOHO01000005">
    <property type="protein sequence ID" value="SET45351.1"/>
    <property type="molecule type" value="Genomic_DNA"/>
</dbReference>
<organism evidence="1 2">
    <name type="scientific">Paracoccus homiensis</name>
    <dbReference type="NCBI Taxonomy" id="364199"/>
    <lineage>
        <taxon>Bacteria</taxon>
        <taxon>Pseudomonadati</taxon>
        <taxon>Pseudomonadota</taxon>
        <taxon>Alphaproteobacteria</taxon>
        <taxon>Rhodobacterales</taxon>
        <taxon>Paracoccaceae</taxon>
        <taxon>Paracoccus</taxon>
    </lineage>
</organism>
<reference evidence="1 2" key="1">
    <citation type="submission" date="2016-10" db="EMBL/GenBank/DDBJ databases">
        <authorList>
            <person name="de Groot N.N."/>
        </authorList>
    </citation>
    <scope>NUCLEOTIDE SEQUENCE [LARGE SCALE GENOMIC DNA]</scope>
    <source>
        <strain evidence="1 2">DSM 17862</strain>
    </source>
</reference>
<dbReference type="OrthoDB" id="9809136at2"/>
<keyword evidence="2" id="KW-1185">Reference proteome</keyword>
<proteinExistence type="predicted"/>
<dbReference type="Gene3D" id="3.40.1530.20">
    <property type="entry name" value="Protein of unknown function (DUF1491)"/>
    <property type="match status" value="1"/>
</dbReference>
<dbReference type="Pfam" id="PF07372">
    <property type="entry name" value="DUF1491"/>
    <property type="match status" value="1"/>
</dbReference>
<dbReference type="InterPro" id="IPR009964">
    <property type="entry name" value="DUF1491"/>
</dbReference>
<name>A0A1I0EKZ0_9RHOB</name>
<accession>A0A1I0EKZ0</accession>
<sequence>MAEARLAAGVWVSAYLTRLGLANIPAYVIAHGDDTAGAIMVKCARLDGTAQLYAREWDMDRDERPWTLTADLPEAQIDQAIRRQRGFDPDLWVIEIESRDGRTLLDEAGLG</sequence>
<evidence type="ECO:0008006" key="3">
    <source>
        <dbReference type="Google" id="ProtNLM"/>
    </source>
</evidence>
<dbReference type="STRING" id="364199.SAMN04489858_105183"/>